<accession>A0ABP6XEQ8</accession>
<dbReference type="Proteomes" id="UP001500767">
    <property type="component" value="Unassembled WGS sequence"/>
</dbReference>
<evidence type="ECO:0000256" key="1">
    <source>
        <dbReference type="ARBA" id="ARBA00022723"/>
    </source>
</evidence>
<name>A0ABP6XEQ8_9ACTN</name>
<reference evidence="6" key="1">
    <citation type="journal article" date="2019" name="Int. J. Syst. Evol. Microbiol.">
        <title>The Global Catalogue of Microorganisms (GCM) 10K type strain sequencing project: providing services to taxonomists for standard genome sequencing and annotation.</title>
        <authorList>
            <consortium name="The Broad Institute Genomics Platform"/>
            <consortium name="The Broad Institute Genome Sequencing Center for Infectious Disease"/>
            <person name="Wu L."/>
            <person name="Ma J."/>
        </authorList>
    </citation>
    <scope>NUCLEOTIDE SEQUENCE [LARGE SCALE GENOMIC DNA]</scope>
    <source>
        <strain evidence="6">JCM 16540</strain>
    </source>
</reference>
<dbReference type="Gene3D" id="3.20.20.140">
    <property type="entry name" value="Metal-dependent hydrolases"/>
    <property type="match status" value="1"/>
</dbReference>
<dbReference type="SUPFAM" id="SSF51556">
    <property type="entry name" value="Metallo-dependent hydrolases"/>
    <property type="match status" value="1"/>
</dbReference>
<dbReference type="RefSeq" id="WP_204910726.1">
    <property type="nucleotide sequence ID" value="NZ_BAAAYR010000002.1"/>
</dbReference>
<dbReference type="InterPro" id="IPR001559">
    <property type="entry name" value="Phosphotriesterase"/>
</dbReference>
<gene>
    <name evidence="5" type="ORF">GCM10022197_20880</name>
</gene>
<keyword evidence="1" id="KW-0479">Metal-binding</keyword>
<feature type="compositionally biased region" description="Acidic residues" evidence="4">
    <location>
        <begin position="325"/>
        <end position="336"/>
    </location>
</feature>
<feature type="modified residue" description="N6-carboxylysine" evidence="3">
    <location>
        <position position="152"/>
    </location>
</feature>
<organism evidence="5 6">
    <name type="scientific">Microlunatus spumicola</name>
    <dbReference type="NCBI Taxonomy" id="81499"/>
    <lineage>
        <taxon>Bacteria</taxon>
        <taxon>Bacillati</taxon>
        <taxon>Actinomycetota</taxon>
        <taxon>Actinomycetes</taxon>
        <taxon>Propionibacteriales</taxon>
        <taxon>Propionibacteriaceae</taxon>
        <taxon>Microlunatus</taxon>
    </lineage>
</organism>
<evidence type="ECO:0000256" key="3">
    <source>
        <dbReference type="PROSITE-ProRule" id="PRU00679"/>
    </source>
</evidence>
<feature type="region of interest" description="Disordered" evidence="4">
    <location>
        <begin position="317"/>
        <end position="336"/>
    </location>
</feature>
<dbReference type="InterPro" id="IPR032466">
    <property type="entry name" value="Metal_Hydrolase"/>
</dbReference>
<evidence type="ECO:0000256" key="4">
    <source>
        <dbReference type="SAM" id="MobiDB-lite"/>
    </source>
</evidence>
<dbReference type="Pfam" id="PF02126">
    <property type="entry name" value="PTE"/>
    <property type="match status" value="1"/>
</dbReference>
<proteinExistence type="inferred from homology"/>
<dbReference type="PANTHER" id="PTHR10819:SF3">
    <property type="entry name" value="PHOSPHOTRIESTERASE-RELATED PROTEIN"/>
    <property type="match status" value="1"/>
</dbReference>
<comment type="caution">
    <text evidence="5">The sequence shown here is derived from an EMBL/GenBank/DDBJ whole genome shotgun (WGS) entry which is preliminary data.</text>
</comment>
<evidence type="ECO:0000313" key="6">
    <source>
        <dbReference type="Proteomes" id="UP001500767"/>
    </source>
</evidence>
<comment type="similarity">
    <text evidence="3">Belongs to the metallo-dependent hydrolases superfamily. Phosphotriesterase family.</text>
</comment>
<dbReference type="EMBL" id="BAAAYR010000002">
    <property type="protein sequence ID" value="GAA3564969.1"/>
    <property type="molecule type" value="Genomic_DNA"/>
</dbReference>
<evidence type="ECO:0000313" key="5">
    <source>
        <dbReference type="EMBL" id="GAA3564969.1"/>
    </source>
</evidence>
<dbReference type="PIRSF" id="PIRSF016839">
    <property type="entry name" value="PhP"/>
    <property type="match status" value="1"/>
</dbReference>
<sequence length="336" mass="34872">MSPGPRTVRTVLGEVDASALGRVDYHEHLFQRSPLLPGEDLDDETASTAEAASLRGSGFVTMVDATPTGLGRDPAGLTRISAATGLHVVATTGAHRVEHYEAGHWLLEEPADRLAERFCADVTEGLPAEDGPDRGRPVQPAASGPVRAGVVKAGVGYWRIGAFEGRVLAAVAATWRRTGAAVMVHLEHGSAGFEVLARLAADGVPGSAVCLAHVDRNPDPGLHAELAAAGAYLGYDGWARSVRWPDSVLLDCLLAAAARGAGPRLLIGGDVARASRYRAYGGMPGLAHLGERVLPRLEAEAPPGLVEALLVTNPARWLAGTDGTGPDDEPGEGAAR</sequence>
<evidence type="ECO:0000256" key="2">
    <source>
        <dbReference type="ARBA" id="ARBA00022801"/>
    </source>
</evidence>
<dbReference type="PROSITE" id="PS51347">
    <property type="entry name" value="PHOSPHOTRIESTERASE_2"/>
    <property type="match status" value="1"/>
</dbReference>
<keyword evidence="6" id="KW-1185">Reference proteome</keyword>
<feature type="region of interest" description="Disordered" evidence="4">
    <location>
        <begin position="125"/>
        <end position="144"/>
    </location>
</feature>
<dbReference type="PANTHER" id="PTHR10819">
    <property type="entry name" value="PHOSPHOTRIESTERASE-RELATED"/>
    <property type="match status" value="1"/>
</dbReference>
<keyword evidence="2" id="KW-0378">Hydrolase</keyword>
<protein>
    <submittedName>
        <fullName evidence="5">Phosphotriesterase</fullName>
    </submittedName>
</protein>